<dbReference type="Proteomes" id="UP001273166">
    <property type="component" value="Unassembled WGS sequence"/>
</dbReference>
<evidence type="ECO:0000256" key="3">
    <source>
        <dbReference type="ARBA" id="ARBA00023326"/>
    </source>
</evidence>
<keyword evidence="1 5" id="KW-0732">Signal</keyword>
<dbReference type="GeneID" id="87884941"/>
<feature type="region of interest" description="Disordered" evidence="4">
    <location>
        <begin position="274"/>
        <end position="300"/>
    </location>
</feature>
<evidence type="ECO:0000256" key="1">
    <source>
        <dbReference type="ARBA" id="ARBA00022729"/>
    </source>
</evidence>
<reference evidence="7" key="1">
    <citation type="journal article" date="2023" name="Mol. Phylogenet. Evol.">
        <title>Genome-scale phylogeny and comparative genomics of the fungal order Sordariales.</title>
        <authorList>
            <person name="Hensen N."/>
            <person name="Bonometti L."/>
            <person name="Westerberg I."/>
            <person name="Brannstrom I.O."/>
            <person name="Guillou S."/>
            <person name="Cros-Aarteil S."/>
            <person name="Calhoun S."/>
            <person name="Haridas S."/>
            <person name="Kuo A."/>
            <person name="Mondo S."/>
            <person name="Pangilinan J."/>
            <person name="Riley R."/>
            <person name="LaButti K."/>
            <person name="Andreopoulos B."/>
            <person name="Lipzen A."/>
            <person name="Chen C."/>
            <person name="Yan M."/>
            <person name="Daum C."/>
            <person name="Ng V."/>
            <person name="Clum A."/>
            <person name="Steindorff A."/>
            <person name="Ohm R.A."/>
            <person name="Martin F."/>
            <person name="Silar P."/>
            <person name="Natvig D.O."/>
            <person name="Lalanne C."/>
            <person name="Gautier V."/>
            <person name="Ament-Velasquez S.L."/>
            <person name="Kruys A."/>
            <person name="Hutchinson M.I."/>
            <person name="Powell A.J."/>
            <person name="Barry K."/>
            <person name="Miller A.N."/>
            <person name="Grigoriev I.V."/>
            <person name="Debuchy R."/>
            <person name="Gladieux P."/>
            <person name="Hiltunen Thoren M."/>
            <person name="Johannesson H."/>
        </authorList>
    </citation>
    <scope>NUCLEOTIDE SEQUENCE</scope>
    <source>
        <strain evidence="7">CBS 333.67</strain>
    </source>
</reference>
<organism evidence="7 8">
    <name type="scientific">Chaetomium strumarium</name>
    <dbReference type="NCBI Taxonomy" id="1170767"/>
    <lineage>
        <taxon>Eukaryota</taxon>
        <taxon>Fungi</taxon>
        <taxon>Dikarya</taxon>
        <taxon>Ascomycota</taxon>
        <taxon>Pezizomycotina</taxon>
        <taxon>Sordariomycetes</taxon>
        <taxon>Sordariomycetidae</taxon>
        <taxon>Sordariales</taxon>
        <taxon>Chaetomiaceae</taxon>
        <taxon>Chaetomium</taxon>
    </lineage>
</organism>
<feature type="signal peptide" evidence="5">
    <location>
        <begin position="1"/>
        <end position="16"/>
    </location>
</feature>
<reference evidence="7" key="2">
    <citation type="submission" date="2023-06" db="EMBL/GenBank/DDBJ databases">
        <authorList>
            <consortium name="Lawrence Berkeley National Laboratory"/>
            <person name="Mondo S.J."/>
            <person name="Hensen N."/>
            <person name="Bonometti L."/>
            <person name="Westerberg I."/>
            <person name="Brannstrom I.O."/>
            <person name="Guillou S."/>
            <person name="Cros-Aarteil S."/>
            <person name="Calhoun S."/>
            <person name="Haridas S."/>
            <person name="Kuo A."/>
            <person name="Pangilinan J."/>
            <person name="Riley R."/>
            <person name="Labutti K."/>
            <person name="Andreopoulos B."/>
            <person name="Lipzen A."/>
            <person name="Chen C."/>
            <person name="Yanf M."/>
            <person name="Daum C."/>
            <person name="Ng V."/>
            <person name="Clum A."/>
            <person name="Steindorff A."/>
            <person name="Ohm R."/>
            <person name="Martin F."/>
            <person name="Silar P."/>
            <person name="Natvig D."/>
            <person name="Lalanne C."/>
            <person name="Gautier V."/>
            <person name="Ament-Velasquez S.L."/>
            <person name="Kruys A."/>
            <person name="Hutchinson M.I."/>
            <person name="Powell A.J."/>
            <person name="Barry K."/>
            <person name="Miller A.N."/>
            <person name="Grigoriev I.V."/>
            <person name="Debuchy R."/>
            <person name="Gladieux P."/>
            <person name="Thoren M.H."/>
            <person name="Johannesson H."/>
        </authorList>
    </citation>
    <scope>NUCLEOTIDE SEQUENCE</scope>
    <source>
        <strain evidence="7">CBS 333.67</strain>
    </source>
</reference>
<name>A0AAJ0H497_9PEZI</name>
<evidence type="ECO:0000313" key="7">
    <source>
        <dbReference type="EMBL" id="KAK3311548.1"/>
    </source>
</evidence>
<evidence type="ECO:0000256" key="5">
    <source>
        <dbReference type="SAM" id="SignalP"/>
    </source>
</evidence>
<dbReference type="EMBL" id="JAUDZG010000001">
    <property type="protein sequence ID" value="KAK3311548.1"/>
    <property type="molecule type" value="Genomic_DNA"/>
</dbReference>
<dbReference type="GO" id="GO:0005576">
    <property type="term" value="C:extracellular region"/>
    <property type="evidence" value="ECO:0007669"/>
    <property type="project" value="InterPro"/>
</dbReference>
<dbReference type="InterPro" id="IPR035971">
    <property type="entry name" value="CBD_sf"/>
</dbReference>
<feature type="domain" description="CBM1" evidence="6">
    <location>
        <begin position="305"/>
        <end position="340"/>
    </location>
</feature>
<protein>
    <recommendedName>
        <fullName evidence="6">CBM1 domain-containing protein</fullName>
    </recommendedName>
</protein>
<dbReference type="AlphaFoldDB" id="A0AAJ0H497"/>
<gene>
    <name evidence="7" type="ORF">B0T15DRAFT_482545</name>
</gene>
<dbReference type="GO" id="GO:0030248">
    <property type="term" value="F:cellulose binding"/>
    <property type="evidence" value="ECO:0007669"/>
    <property type="project" value="InterPro"/>
</dbReference>
<dbReference type="InterPro" id="IPR029058">
    <property type="entry name" value="AB_hydrolase_fold"/>
</dbReference>
<dbReference type="SUPFAM" id="SSF57180">
    <property type="entry name" value="Cellulose-binding domain"/>
    <property type="match status" value="1"/>
</dbReference>
<evidence type="ECO:0000256" key="4">
    <source>
        <dbReference type="SAM" id="MobiDB-lite"/>
    </source>
</evidence>
<dbReference type="SUPFAM" id="SSF53474">
    <property type="entry name" value="alpha/beta-Hydrolases"/>
    <property type="match status" value="1"/>
</dbReference>
<dbReference type="GO" id="GO:0000272">
    <property type="term" value="P:polysaccharide catabolic process"/>
    <property type="evidence" value="ECO:0007669"/>
    <property type="project" value="UniProtKB-KW"/>
</dbReference>
<accession>A0AAJ0H497</accession>
<dbReference type="PROSITE" id="PS51164">
    <property type="entry name" value="CBM1_2"/>
    <property type="match status" value="1"/>
</dbReference>
<dbReference type="PROSITE" id="PS00562">
    <property type="entry name" value="CBM1_1"/>
    <property type="match status" value="1"/>
</dbReference>
<evidence type="ECO:0000256" key="2">
    <source>
        <dbReference type="ARBA" id="ARBA00023277"/>
    </source>
</evidence>
<comment type="caution">
    <text evidence="7">The sequence shown here is derived from an EMBL/GenBank/DDBJ whole genome shotgun (WGS) entry which is preliminary data.</text>
</comment>
<dbReference type="SMART" id="SM00236">
    <property type="entry name" value="fCBD"/>
    <property type="match status" value="1"/>
</dbReference>
<dbReference type="Pfam" id="PF00734">
    <property type="entry name" value="CBM_1"/>
    <property type="match status" value="1"/>
</dbReference>
<dbReference type="Gene3D" id="3.40.50.1820">
    <property type="entry name" value="alpha/beta hydrolase"/>
    <property type="match status" value="1"/>
</dbReference>
<evidence type="ECO:0000313" key="8">
    <source>
        <dbReference type="Proteomes" id="UP001273166"/>
    </source>
</evidence>
<keyword evidence="2" id="KW-0119">Carbohydrate metabolism</keyword>
<keyword evidence="3" id="KW-0624">Polysaccharide degradation</keyword>
<dbReference type="RefSeq" id="XP_062727328.1">
    <property type="nucleotide sequence ID" value="XM_062866112.1"/>
</dbReference>
<dbReference type="InterPro" id="IPR000254">
    <property type="entry name" value="CBD"/>
</dbReference>
<feature type="chain" id="PRO_5042581680" description="CBM1 domain-containing protein" evidence="5">
    <location>
        <begin position="17"/>
        <end position="341"/>
    </location>
</feature>
<evidence type="ECO:0000259" key="6">
    <source>
        <dbReference type="PROSITE" id="PS51164"/>
    </source>
</evidence>
<keyword evidence="8" id="KW-1185">Reference proteome</keyword>
<proteinExistence type="predicted"/>
<sequence>MKALLPALILVGLSSASPVLDNEARQNGGVGNGPFAPAGYYTTNALGGHTFFAPTSAPPNVKLPVLVWGNGACSADSLGQAPFLTQLASYGVLVIASGTPRGGGSTTADTMKQSIDFITRNAGQGQFANVDASRITAAGFSCGGVEAYAQINDARVQHVGIWSSGLLSDYDAARSFRKPVFFFLGGLSDIAYQNGERDYSYMPSGVPKWKGNLDVGHGGTYGDYNGGKFGVIGGYWVQWMMRGNSSAAAYLTGSGARNDGWSVVHADLDRLSVTPIGDGSGGGGGSSTTTSAGAEPTGGGNGGGSCSVLYGQCGGQGWNGPTCCSQGTCKSSNPWYSQCLN</sequence>